<dbReference type="InterPro" id="IPR051695">
    <property type="entry name" value="Phosphoglycerate_Mutase"/>
</dbReference>
<dbReference type="PROSITE" id="PS00175">
    <property type="entry name" value="PG_MUTASE"/>
    <property type="match status" value="1"/>
</dbReference>
<evidence type="ECO:0000313" key="2">
    <source>
        <dbReference type="EMBL" id="MCF2564120.1"/>
    </source>
</evidence>
<dbReference type="SMART" id="SM00855">
    <property type="entry name" value="PGAM"/>
    <property type="match status" value="1"/>
</dbReference>
<accession>A0ABS9CGA4</accession>
<dbReference type="Gene3D" id="3.40.50.1240">
    <property type="entry name" value="Phosphoglycerate mutase-like"/>
    <property type="match status" value="1"/>
</dbReference>
<dbReference type="PANTHER" id="PTHR46517">
    <property type="entry name" value="FRUCTOSE-2,6-BISPHOSPHATASE TIGAR"/>
    <property type="match status" value="1"/>
</dbReference>
<protein>
    <submittedName>
        <fullName evidence="2">Histidine phosphatase family protein</fullName>
    </submittedName>
</protein>
<dbReference type="SUPFAM" id="SSF53254">
    <property type="entry name" value="Phosphoglycerate mutase-like"/>
    <property type="match status" value="1"/>
</dbReference>
<dbReference type="PANTHER" id="PTHR46517:SF1">
    <property type="entry name" value="FRUCTOSE-2,6-BISPHOSPHATASE TIGAR"/>
    <property type="match status" value="1"/>
</dbReference>
<keyword evidence="3" id="KW-1185">Reference proteome</keyword>
<dbReference type="InterPro" id="IPR013078">
    <property type="entry name" value="His_Pase_superF_clade-1"/>
</dbReference>
<sequence length="198" mass="21582">MTTIYLIRHGETVDNARQIMQGQTQGKLNDHGIQQAETVSKRLAEEPIDAVVASDLHRAVETAEIIARPHHLPVVTTPLLRERDWGAFTGRFIPDLKGLVWPDDVESEETMMMRAVDFLEYITATYPDQRVVAVGHGIINKAILAVYAHCPMREVQRVMNAEVRMLSTSAVTVASARAAASAVIATAVADRAGGAAAE</sequence>
<keyword evidence="1" id="KW-0378">Hydrolase</keyword>
<dbReference type="InterPro" id="IPR029033">
    <property type="entry name" value="His_PPase_superfam"/>
</dbReference>
<organism evidence="2 3">
    <name type="scientific">Xylanibacter brevis</name>
    <dbReference type="NCBI Taxonomy" id="83231"/>
    <lineage>
        <taxon>Bacteria</taxon>
        <taxon>Pseudomonadati</taxon>
        <taxon>Bacteroidota</taxon>
        <taxon>Bacteroidia</taxon>
        <taxon>Bacteroidales</taxon>
        <taxon>Prevotellaceae</taxon>
        <taxon>Xylanibacter</taxon>
    </lineage>
</organism>
<name>A0ABS9CGA4_9BACT</name>
<comment type="caution">
    <text evidence="2">The sequence shown here is derived from an EMBL/GenBank/DDBJ whole genome shotgun (WGS) entry which is preliminary data.</text>
</comment>
<dbReference type="CDD" id="cd07067">
    <property type="entry name" value="HP_PGM_like"/>
    <property type="match status" value="1"/>
</dbReference>
<gene>
    <name evidence="2" type="ORF">I6E12_08345</name>
</gene>
<reference evidence="2 3" key="1">
    <citation type="submission" date="2020-12" db="EMBL/GenBank/DDBJ databases">
        <title>Whole genome sequences of gut porcine anaerobes.</title>
        <authorList>
            <person name="Kubasova T."/>
            <person name="Jahodarova E."/>
            <person name="Rychlik I."/>
        </authorList>
    </citation>
    <scope>NUCLEOTIDE SEQUENCE [LARGE SCALE GENOMIC DNA]</scope>
    <source>
        <strain evidence="2 3">An925</strain>
    </source>
</reference>
<evidence type="ECO:0000256" key="1">
    <source>
        <dbReference type="ARBA" id="ARBA00022801"/>
    </source>
</evidence>
<dbReference type="InterPro" id="IPR001345">
    <property type="entry name" value="PG/BPGM_mutase_AS"/>
</dbReference>
<evidence type="ECO:0000313" key="3">
    <source>
        <dbReference type="Proteomes" id="UP001200470"/>
    </source>
</evidence>
<dbReference type="Proteomes" id="UP001200470">
    <property type="component" value="Unassembled WGS sequence"/>
</dbReference>
<dbReference type="EMBL" id="JADYTN010000017">
    <property type="protein sequence ID" value="MCF2564120.1"/>
    <property type="molecule type" value="Genomic_DNA"/>
</dbReference>
<dbReference type="Pfam" id="PF00300">
    <property type="entry name" value="His_Phos_1"/>
    <property type="match status" value="1"/>
</dbReference>
<proteinExistence type="predicted"/>